<comment type="caution">
    <text evidence="2">The sequence shown here is derived from an EMBL/GenBank/DDBJ whole genome shotgun (WGS) entry which is preliminary data.</text>
</comment>
<dbReference type="Proteomes" id="UP000305539">
    <property type="component" value="Unassembled WGS sequence"/>
</dbReference>
<dbReference type="RefSeq" id="WP_136896940.1">
    <property type="nucleotide sequence ID" value="NZ_SWJE01000011.1"/>
</dbReference>
<protein>
    <recommendedName>
        <fullName evidence="4">Lipoprotein</fullName>
    </recommendedName>
</protein>
<dbReference type="OrthoDB" id="8596237at2"/>
<dbReference type="PROSITE" id="PS51257">
    <property type="entry name" value="PROKAR_LIPOPROTEIN"/>
    <property type="match status" value="1"/>
</dbReference>
<feature type="chain" id="PRO_5021017854" description="Lipoprotein" evidence="1">
    <location>
        <begin position="20"/>
        <end position="128"/>
    </location>
</feature>
<evidence type="ECO:0008006" key="4">
    <source>
        <dbReference type="Google" id="ProtNLM"/>
    </source>
</evidence>
<evidence type="ECO:0000256" key="1">
    <source>
        <dbReference type="SAM" id="SignalP"/>
    </source>
</evidence>
<dbReference type="InterPro" id="IPR019027">
    <property type="entry name" value="Pilus_biogenesis_CpaD-related"/>
</dbReference>
<organism evidence="2 3">
    <name type="scientific">Trinickia terrae</name>
    <dbReference type="NCBI Taxonomy" id="2571161"/>
    <lineage>
        <taxon>Bacteria</taxon>
        <taxon>Pseudomonadati</taxon>
        <taxon>Pseudomonadota</taxon>
        <taxon>Betaproteobacteria</taxon>
        <taxon>Burkholderiales</taxon>
        <taxon>Burkholderiaceae</taxon>
        <taxon>Trinickia</taxon>
    </lineage>
</organism>
<proteinExistence type="predicted"/>
<sequence>MSCRTLTALTALLAPLALAGCLSAPPPRGMPDSSVIGFNGTQAVPPDCEQLVERSHFVDAGFRRPGVAFGCATYTNLAGMLARPEDLVDSVPYGGADAGTAAQAVRRYEEDKVKEPAAAKVTTTTVGK</sequence>
<reference evidence="2 3" key="1">
    <citation type="submission" date="2019-04" db="EMBL/GenBank/DDBJ databases">
        <title>Trinickia sp. 7GSK02, isolated from subtropical forest soil.</title>
        <authorList>
            <person name="Gao Z.-H."/>
            <person name="Qiu L.-H."/>
        </authorList>
    </citation>
    <scope>NUCLEOTIDE SEQUENCE [LARGE SCALE GENOMIC DNA]</scope>
    <source>
        <strain evidence="2 3">7GSK02</strain>
    </source>
</reference>
<keyword evidence="1" id="KW-0732">Signal</keyword>
<feature type="signal peptide" evidence="1">
    <location>
        <begin position="1"/>
        <end position="19"/>
    </location>
</feature>
<evidence type="ECO:0000313" key="3">
    <source>
        <dbReference type="Proteomes" id="UP000305539"/>
    </source>
</evidence>
<dbReference type="Pfam" id="PF09476">
    <property type="entry name" value="Pilus_CpaD"/>
    <property type="match status" value="1"/>
</dbReference>
<evidence type="ECO:0000313" key="2">
    <source>
        <dbReference type="EMBL" id="TKC86257.1"/>
    </source>
</evidence>
<name>A0A4U1HZE4_9BURK</name>
<dbReference type="EMBL" id="SWJE01000011">
    <property type="protein sequence ID" value="TKC86257.1"/>
    <property type="molecule type" value="Genomic_DNA"/>
</dbReference>
<accession>A0A4U1HZE4</accession>
<gene>
    <name evidence="2" type="ORF">FAZ69_20585</name>
</gene>
<keyword evidence="3" id="KW-1185">Reference proteome</keyword>
<dbReference type="AlphaFoldDB" id="A0A4U1HZE4"/>